<gene>
    <name evidence="1" type="ORF">CPter91_0405</name>
</gene>
<organism evidence="1 2">
    <name type="scientific">Collimonas pratensis</name>
    <dbReference type="NCBI Taxonomy" id="279113"/>
    <lineage>
        <taxon>Bacteria</taxon>
        <taxon>Pseudomonadati</taxon>
        <taxon>Pseudomonadota</taxon>
        <taxon>Betaproteobacteria</taxon>
        <taxon>Burkholderiales</taxon>
        <taxon>Oxalobacteraceae</taxon>
        <taxon>Collimonas</taxon>
    </lineage>
</organism>
<dbReference type="AlphaFoldDB" id="A0A127PYH6"/>
<dbReference type="PATRIC" id="fig|279113.9.peg.411"/>
<reference evidence="1 2" key="1">
    <citation type="submission" date="2015-11" db="EMBL/GenBank/DDBJ databases">
        <title>Exploring the genomic traits of fungus-feeding bacterial genus Collimonas.</title>
        <authorList>
            <person name="Song C."/>
            <person name="Schmidt R."/>
            <person name="de Jager V."/>
            <person name="Krzyzanowska D."/>
            <person name="Jongedijk E."/>
            <person name="Cankar K."/>
            <person name="Beekwilder J."/>
            <person name="van Veen A."/>
            <person name="de Boer W."/>
            <person name="van Veen J.A."/>
            <person name="Garbeva P."/>
        </authorList>
    </citation>
    <scope>NUCLEOTIDE SEQUENCE [LARGE SCALE GENOMIC DNA]</scope>
    <source>
        <strain evidence="1 2">Ter91</strain>
    </source>
</reference>
<dbReference type="KEGG" id="cpra:CPter91_0405"/>
<dbReference type="Proteomes" id="UP000074561">
    <property type="component" value="Chromosome"/>
</dbReference>
<evidence type="ECO:0000313" key="1">
    <source>
        <dbReference type="EMBL" id="AMP02804.1"/>
    </source>
</evidence>
<protein>
    <submittedName>
        <fullName evidence="1">Putative iSPsy12, transposase OrfB</fullName>
    </submittedName>
</protein>
<dbReference type="EMBL" id="CP013234">
    <property type="protein sequence ID" value="AMP02804.1"/>
    <property type="molecule type" value="Genomic_DNA"/>
</dbReference>
<accession>A0A127PYH6</accession>
<proteinExistence type="predicted"/>
<sequence length="49" mass="5631">MGYMTAQQAHRDISHYLMQRYNWIRPHQFNDGLAPAVAEEKLNAVSGIT</sequence>
<name>A0A127PYH6_9BURK</name>
<evidence type="ECO:0000313" key="2">
    <source>
        <dbReference type="Proteomes" id="UP000074561"/>
    </source>
</evidence>